<dbReference type="InterPro" id="IPR011250">
    <property type="entry name" value="OMP/PagP_B-barrel"/>
</dbReference>
<keyword evidence="2" id="KW-1133">Transmembrane helix</keyword>
<dbReference type="SUPFAM" id="SSF56925">
    <property type="entry name" value="OMPA-like"/>
    <property type="match status" value="1"/>
</dbReference>
<feature type="compositionally biased region" description="Low complexity" evidence="1">
    <location>
        <begin position="181"/>
        <end position="205"/>
    </location>
</feature>
<name>A0A6A7WAR1_9BACT</name>
<accession>A0A6A7WAR1</accession>
<reference evidence="4 5" key="1">
    <citation type="submission" date="2019-09" db="EMBL/GenBank/DDBJ databases">
        <title>Distinct polysaccharide growth profiles of human intestinal Prevotella copri isolates.</title>
        <authorList>
            <person name="Fehlner-Peach H."/>
            <person name="Magnabosco C."/>
            <person name="Raghavan V."/>
            <person name="Scher J.U."/>
            <person name="Tett A."/>
            <person name="Cox L.M."/>
            <person name="Gottsegen C."/>
            <person name="Watters A."/>
            <person name="Wiltshire- Gordon J.D."/>
            <person name="Segata N."/>
            <person name="Bonneau R."/>
            <person name="Littman D.R."/>
        </authorList>
    </citation>
    <scope>NUCLEOTIDE SEQUENCE [LARGE SCALE GENOMIC DNA]</scope>
    <source>
        <strain evidence="5">iAQ1173</strain>
    </source>
</reference>
<evidence type="ECO:0000259" key="3">
    <source>
        <dbReference type="Pfam" id="PF13568"/>
    </source>
</evidence>
<evidence type="ECO:0000313" key="5">
    <source>
        <dbReference type="Proteomes" id="UP000384372"/>
    </source>
</evidence>
<sequence length="460" mass="49374">MNKTDWTDKLRDRLENYEAPVGGDLWADIEQSFVHRPAVLRPLGAKPARRMGLRWWGMAAALAALVVGGSYVYLQQPLSPADTAVVSSVMNRQGALSSGSSKDDAHGNAAENQIAALDTDASLSAAQSGQPVLLADNIVDNSRAARKSQGNEASEPLLLSADGGEEPICDLSPALTEPAGSAVRSAQESSASREASSVRSSSSSDSHQKKHAALSGSQTRKSVRPVSFSTADPQIVAAKSAASEGWSVKLYAENGIPRSYSNGESSGSWVMSDAMMGPAVDNTLQFMVVKLNNKESLIDSKHHFPVSVGLQVGVPLLPRLSLTTGVVYTQTSSDFTYQYGSGQMVVNQSLHYVGIPVGLSYEVWGISRLHTYINVGGEGAVNVKNKTLMDGNREDVGRDKMQWSANASLGIQFDVIPQLGIYAEPGAKYYFDNGSHIDNVFKDKKLNFNFQFGLRWNIGK</sequence>
<protein>
    <submittedName>
        <fullName evidence="4">PorT family protein</fullName>
    </submittedName>
</protein>
<evidence type="ECO:0000256" key="2">
    <source>
        <dbReference type="SAM" id="Phobius"/>
    </source>
</evidence>
<organism evidence="4 5">
    <name type="scientific">Segatella copri</name>
    <dbReference type="NCBI Taxonomy" id="165179"/>
    <lineage>
        <taxon>Bacteria</taxon>
        <taxon>Pseudomonadati</taxon>
        <taxon>Bacteroidota</taxon>
        <taxon>Bacteroidia</taxon>
        <taxon>Bacteroidales</taxon>
        <taxon>Prevotellaceae</taxon>
        <taxon>Segatella</taxon>
    </lineage>
</organism>
<feature type="domain" description="Outer membrane protein beta-barrel" evidence="3">
    <location>
        <begin position="283"/>
        <end position="421"/>
    </location>
</feature>
<proteinExistence type="predicted"/>
<feature type="transmembrane region" description="Helical" evidence="2">
    <location>
        <begin position="55"/>
        <end position="74"/>
    </location>
</feature>
<dbReference type="Proteomes" id="UP000384372">
    <property type="component" value="Unassembled WGS sequence"/>
</dbReference>
<dbReference type="InterPro" id="IPR025665">
    <property type="entry name" value="Beta-barrel_OMP_2"/>
</dbReference>
<dbReference type="RefSeq" id="WP_158463296.1">
    <property type="nucleotide sequence ID" value="NZ_VZAD01000053.1"/>
</dbReference>
<comment type="caution">
    <text evidence="4">The sequence shown here is derived from an EMBL/GenBank/DDBJ whole genome shotgun (WGS) entry which is preliminary data.</text>
</comment>
<keyword evidence="5" id="KW-1185">Reference proteome</keyword>
<keyword evidence="2" id="KW-0472">Membrane</keyword>
<dbReference type="AlphaFoldDB" id="A0A6A7WAR1"/>
<evidence type="ECO:0000256" key="1">
    <source>
        <dbReference type="SAM" id="MobiDB-lite"/>
    </source>
</evidence>
<dbReference type="OrthoDB" id="1150526at2"/>
<gene>
    <name evidence="4" type="ORF">F7D20_06225</name>
</gene>
<evidence type="ECO:0000313" key="4">
    <source>
        <dbReference type="EMBL" id="MQP11567.1"/>
    </source>
</evidence>
<feature type="region of interest" description="Disordered" evidence="1">
    <location>
        <begin position="145"/>
        <end position="227"/>
    </location>
</feature>
<dbReference type="Pfam" id="PF13568">
    <property type="entry name" value="OMP_b-brl_2"/>
    <property type="match status" value="1"/>
</dbReference>
<dbReference type="EMBL" id="VZAD01000053">
    <property type="protein sequence ID" value="MQP11567.1"/>
    <property type="molecule type" value="Genomic_DNA"/>
</dbReference>
<keyword evidence="2" id="KW-0812">Transmembrane</keyword>